<accession>A0ABW8PAD1</accession>
<comment type="caution">
    <text evidence="1">The sequence shown here is derived from an EMBL/GenBank/DDBJ whole genome shotgun (WGS) entry which is preliminary data.</text>
</comment>
<protein>
    <recommendedName>
        <fullName evidence="3">Right handed beta helix domain-containing protein</fullName>
    </recommendedName>
</protein>
<dbReference type="Gene3D" id="2.160.20.10">
    <property type="entry name" value="Single-stranded right-handed beta-helix, Pectin lyase-like"/>
    <property type="match status" value="1"/>
</dbReference>
<dbReference type="EMBL" id="JAZGZP010000008">
    <property type="protein sequence ID" value="MFK7000589.1"/>
    <property type="molecule type" value="Genomic_DNA"/>
</dbReference>
<evidence type="ECO:0000313" key="2">
    <source>
        <dbReference type="Proteomes" id="UP001621706"/>
    </source>
</evidence>
<proteinExistence type="predicted"/>
<gene>
    <name evidence="1" type="ORF">V3I07_06745</name>
</gene>
<keyword evidence="2" id="KW-1185">Reference proteome</keyword>
<dbReference type="Proteomes" id="UP001621706">
    <property type="component" value="Unassembled WGS sequence"/>
</dbReference>
<evidence type="ECO:0008006" key="3">
    <source>
        <dbReference type="Google" id="ProtNLM"/>
    </source>
</evidence>
<reference evidence="1 2" key="1">
    <citation type="submission" date="2024-02" db="EMBL/GenBank/DDBJ databases">
        <title>Comparative Genomic Analysis of Flavobacterium Species Causing Columnaris Disease of Freshwater Fish in Thailand: Insights into Virulence and Resistance Mechanisms.</title>
        <authorList>
            <person name="Nguyen D."/>
            <person name="Chokmangmeepisarn P."/>
            <person name="Khianchaikhan K."/>
            <person name="Morishita M."/>
            <person name="Bunnoy A."/>
            <person name="Rodkhum C."/>
        </authorList>
    </citation>
    <scope>NUCLEOTIDE SEQUENCE [LARGE SCALE GENOMIC DNA]</scope>
    <source>
        <strain evidence="1 2">CNRT2201</strain>
    </source>
</reference>
<evidence type="ECO:0000313" key="1">
    <source>
        <dbReference type="EMBL" id="MFK7000589.1"/>
    </source>
</evidence>
<dbReference type="SUPFAM" id="SSF51126">
    <property type="entry name" value="Pectin lyase-like"/>
    <property type="match status" value="1"/>
</dbReference>
<dbReference type="InterPro" id="IPR011050">
    <property type="entry name" value="Pectin_lyase_fold/virulence"/>
</dbReference>
<dbReference type="InterPro" id="IPR012334">
    <property type="entry name" value="Pectin_lyas_fold"/>
</dbReference>
<name>A0ABW8PAD1_9FLAO</name>
<sequence>MSNISKTWLLFSFFIFTNGISQIKKSHNTTVNASEFGVVADYKKGKGTDNTKNLQKAIDFCSKNKKTLLLPKGKILLNSYGTELHDTVHGNILNLRSNLKIIGNKSELIIGSFFHNKNFIVLSGFNAVNPIDFYKIENIKISSIAVNFNARNSYMEDKYYLRKGIELGHVINAEISNCIFKNGDLSCALATGYGDKRLSKNILIFNNNFINLIQTQKNVDHTSIYINSSNSKIYNNIFYNNSVYGKLVACATEFHNSDCDFSNNNISGYTRMMFIACIPIENRNIKNIKIFNNRAQITNAGIYLWIEKNCLLNNVQILNNIFKSKHIKGFPKGYNGTQGVLADAKDEKTGTVKNLTIQNNKSFILYTDYFIRAVNFATKYNFTNINNICNGCKNGESYK</sequence>
<organism evidence="1 2">
    <name type="scientific">Flavobacterium oreochromis</name>
    <dbReference type="NCBI Taxonomy" id="2906078"/>
    <lineage>
        <taxon>Bacteria</taxon>
        <taxon>Pseudomonadati</taxon>
        <taxon>Bacteroidota</taxon>
        <taxon>Flavobacteriia</taxon>
        <taxon>Flavobacteriales</taxon>
        <taxon>Flavobacteriaceae</taxon>
        <taxon>Flavobacterium</taxon>
    </lineage>
</organism>
<dbReference type="RefSeq" id="WP_088398159.1">
    <property type="nucleotide sequence ID" value="NZ_JAZGZP010000008.1"/>
</dbReference>